<dbReference type="PANTHER" id="PTHR47637">
    <property type="entry name" value="CHAPERONE SURA"/>
    <property type="match status" value="1"/>
</dbReference>
<reference evidence="9" key="1">
    <citation type="submission" date="2020-10" db="EMBL/GenBank/DDBJ databases">
        <title>Bacterium isolated from coastal waters sediment.</title>
        <authorList>
            <person name="Chen R.-J."/>
            <person name="Lu D.-C."/>
            <person name="Zhu K.-L."/>
            <person name="Du Z.-J."/>
        </authorList>
    </citation>
    <scope>NUCLEOTIDE SEQUENCE</scope>
    <source>
        <strain evidence="9">N1Y112</strain>
    </source>
</reference>
<dbReference type="PANTHER" id="PTHR47637:SF1">
    <property type="entry name" value="CHAPERONE SURA"/>
    <property type="match status" value="1"/>
</dbReference>
<comment type="function">
    <text evidence="7">Chaperone involved in the correct folding and assembly of outer membrane proteins. Recognizes specific patterns of aromatic residues and the orientation of their side chains, which are found more frequently in integral outer membrane proteins. May act in both early periplasmic and late outer membrane-associated steps of protein maturation.</text>
</comment>
<accession>A0A8J7FSB8</accession>
<evidence type="ECO:0000313" key="10">
    <source>
        <dbReference type="Proteomes" id="UP000640333"/>
    </source>
</evidence>
<dbReference type="AlphaFoldDB" id="A0A8J7FSB8"/>
<dbReference type="InterPro" id="IPR046357">
    <property type="entry name" value="PPIase_dom_sf"/>
</dbReference>
<dbReference type="Gene3D" id="1.10.4030.10">
    <property type="entry name" value="Porin chaperone SurA, peptide-binding domain"/>
    <property type="match status" value="1"/>
</dbReference>
<dbReference type="Gene3D" id="3.10.50.40">
    <property type="match status" value="2"/>
</dbReference>
<dbReference type="SUPFAM" id="SSF54534">
    <property type="entry name" value="FKBP-like"/>
    <property type="match status" value="2"/>
</dbReference>
<dbReference type="GO" id="GO:0006457">
    <property type="term" value="P:protein folding"/>
    <property type="evidence" value="ECO:0007669"/>
    <property type="project" value="UniProtKB-UniRule"/>
</dbReference>
<feature type="domain" description="PpiC" evidence="8">
    <location>
        <begin position="285"/>
        <end position="384"/>
    </location>
</feature>
<organism evidence="9 10">
    <name type="scientific">Pontibacterium sinense</name>
    <dbReference type="NCBI Taxonomy" id="2781979"/>
    <lineage>
        <taxon>Bacteria</taxon>
        <taxon>Pseudomonadati</taxon>
        <taxon>Pseudomonadota</taxon>
        <taxon>Gammaproteobacteria</taxon>
        <taxon>Oceanospirillales</taxon>
        <taxon>Oceanospirillaceae</taxon>
        <taxon>Pontibacterium</taxon>
    </lineage>
</organism>
<keyword evidence="1 7" id="KW-0732">Signal</keyword>
<keyword evidence="2 7" id="KW-0677">Repeat</keyword>
<dbReference type="GO" id="GO:0030288">
    <property type="term" value="C:outer membrane-bounded periplasmic space"/>
    <property type="evidence" value="ECO:0007669"/>
    <property type="project" value="InterPro"/>
</dbReference>
<evidence type="ECO:0000259" key="8">
    <source>
        <dbReference type="PROSITE" id="PS50198"/>
    </source>
</evidence>
<keyword evidence="6 7" id="KW-0413">Isomerase</keyword>
<keyword evidence="4 7" id="KW-0697">Rotamase</keyword>
<keyword evidence="10" id="KW-1185">Reference proteome</keyword>
<dbReference type="GO" id="GO:0051082">
    <property type="term" value="F:unfolded protein binding"/>
    <property type="evidence" value="ECO:0007669"/>
    <property type="project" value="UniProtKB-UniRule"/>
</dbReference>
<comment type="subcellular location">
    <subcellularLocation>
        <location evidence="7">Periplasm</location>
    </subcellularLocation>
    <text evidence="7">Is capable of associating with the outer membrane.</text>
</comment>
<comment type="catalytic activity">
    <reaction evidence="7">
        <text>[protein]-peptidylproline (omega=180) = [protein]-peptidylproline (omega=0)</text>
        <dbReference type="Rhea" id="RHEA:16237"/>
        <dbReference type="Rhea" id="RHEA-COMP:10747"/>
        <dbReference type="Rhea" id="RHEA-COMP:10748"/>
        <dbReference type="ChEBI" id="CHEBI:83833"/>
        <dbReference type="ChEBI" id="CHEBI:83834"/>
        <dbReference type="EC" id="5.2.1.8"/>
    </reaction>
</comment>
<dbReference type="InterPro" id="IPR023034">
    <property type="entry name" value="PPIase_SurA"/>
</dbReference>
<dbReference type="InterPro" id="IPR015391">
    <property type="entry name" value="SurA_N"/>
</dbReference>
<dbReference type="SUPFAM" id="SSF109998">
    <property type="entry name" value="Triger factor/SurA peptide-binding domain-like"/>
    <property type="match status" value="1"/>
</dbReference>
<dbReference type="Pfam" id="PF00639">
    <property type="entry name" value="Rotamase"/>
    <property type="match status" value="1"/>
</dbReference>
<dbReference type="PROSITE" id="PS50198">
    <property type="entry name" value="PPIC_PPIASE_2"/>
    <property type="match status" value="2"/>
</dbReference>
<keyword evidence="5 7" id="KW-0143">Chaperone</keyword>
<dbReference type="EC" id="5.2.1.8" evidence="7"/>
<feature type="signal peptide" evidence="7">
    <location>
        <begin position="1"/>
        <end position="24"/>
    </location>
</feature>
<dbReference type="Pfam" id="PF13616">
    <property type="entry name" value="Rotamase_3"/>
    <property type="match status" value="1"/>
</dbReference>
<evidence type="ECO:0000256" key="4">
    <source>
        <dbReference type="ARBA" id="ARBA00023110"/>
    </source>
</evidence>
<evidence type="ECO:0000256" key="5">
    <source>
        <dbReference type="ARBA" id="ARBA00023186"/>
    </source>
</evidence>
<keyword evidence="3 7" id="KW-0574">Periplasm</keyword>
<dbReference type="InterPro" id="IPR027304">
    <property type="entry name" value="Trigger_fact/SurA_dom_sf"/>
</dbReference>
<evidence type="ECO:0000256" key="3">
    <source>
        <dbReference type="ARBA" id="ARBA00022764"/>
    </source>
</evidence>
<evidence type="ECO:0000256" key="6">
    <source>
        <dbReference type="ARBA" id="ARBA00023235"/>
    </source>
</evidence>
<dbReference type="GO" id="GO:0043165">
    <property type="term" value="P:Gram-negative-bacterium-type cell outer membrane assembly"/>
    <property type="evidence" value="ECO:0007669"/>
    <property type="project" value="InterPro"/>
</dbReference>
<dbReference type="GO" id="GO:0003755">
    <property type="term" value="F:peptidyl-prolyl cis-trans isomerase activity"/>
    <property type="evidence" value="ECO:0007669"/>
    <property type="project" value="UniProtKB-UniRule"/>
</dbReference>
<dbReference type="PROSITE" id="PS01096">
    <property type="entry name" value="PPIC_PPIASE_1"/>
    <property type="match status" value="1"/>
</dbReference>
<protein>
    <recommendedName>
        <fullName evidence="7">Chaperone SurA</fullName>
    </recommendedName>
    <alternativeName>
        <fullName evidence="7">Peptidyl-prolyl cis-trans isomerase SurA</fullName>
        <shortName evidence="7">PPIase SurA</shortName>
        <ecNumber evidence="7">5.2.1.8</ecNumber>
    </alternativeName>
    <alternativeName>
        <fullName evidence="7">Rotamase SurA</fullName>
    </alternativeName>
</protein>
<dbReference type="InterPro" id="IPR050280">
    <property type="entry name" value="OMP_Chaperone_SurA"/>
</dbReference>
<dbReference type="Pfam" id="PF09312">
    <property type="entry name" value="SurA_N"/>
    <property type="match status" value="1"/>
</dbReference>
<dbReference type="Proteomes" id="UP000640333">
    <property type="component" value="Unassembled WGS sequence"/>
</dbReference>
<evidence type="ECO:0000313" key="9">
    <source>
        <dbReference type="EMBL" id="MBE9396450.1"/>
    </source>
</evidence>
<gene>
    <name evidence="7" type="primary">surA</name>
    <name evidence="9" type="ORF">IOQ59_04160</name>
</gene>
<dbReference type="HAMAP" id="MF_01183">
    <property type="entry name" value="Chaperone_SurA"/>
    <property type="match status" value="1"/>
</dbReference>
<comment type="domain">
    <text evidence="7">The PPIase activity resides only in the second parvulin domain. The N-terminal region and the C-terminal tail are necessary and sufficient for the chaperone activity of SurA. The PPIase activity is dispensable for SurA to function as a chaperone. The N-terminal region and the C-terminal tail are also required for porin recognition.</text>
</comment>
<evidence type="ECO:0000256" key="1">
    <source>
        <dbReference type="ARBA" id="ARBA00022729"/>
    </source>
</evidence>
<evidence type="ECO:0000256" key="7">
    <source>
        <dbReference type="HAMAP-Rule" id="MF_01183"/>
    </source>
</evidence>
<dbReference type="InterPro" id="IPR023058">
    <property type="entry name" value="PPIase_PpiC_CS"/>
</dbReference>
<dbReference type="GO" id="GO:0042277">
    <property type="term" value="F:peptide binding"/>
    <property type="evidence" value="ECO:0007669"/>
    <property type="project" value="InterPro"/>
</dbReference>
<name>A0A8J7FSB8_9GAMM</name>
<sequence length="429" mass="48404" precursor="true">MTFKLGKLVAATIASTLISLSAHAQEIPLDRVVAIVNDGIVLQSELNARIDTIRDQLRERDTAQPQYSVLRKQVLDRLVLDSLQLQLAQQRGIRISDRQLALSLENIARQNNMSLDQFREAIVAEGKSFDTVREQIRRELLITQVQRSVVNSRIRVTEQDLLNYLESDEGKATSNPEFNLSNILFAVPTQASPAMIQEAEKKAKALYLELKSGKDFAQSAISYSNAPNALKGGELGWRKLNELPLQLSAALKNTEAGTITPPIRTPGGFHIIKVNDTRGGEKVLINQTQVSHILLKPSEIRSNAQTRLKIRELAQRLQQGEPFAQLAKEYSDDPGSGSEGGSMGWTQNGQMVPEFEQMMNSTPIGQLSEPFQTKFGWHILWVQDRRTQDVGTEMIENRARNSIRKRRFNEELENWLREIHSQAYIEIKE</sequence>
<evidence type="ECO:0000256" key="2">
    <source>
        <dbReference type="ARBA" id="ARBA00022737"/>
    </source>
</evidence>
<dbReference type="EMBL" id="JADEYS010000003">
    <property type="protein sequence ID" value="MBE9396450.1"/>
    <property type="molecule type" value="Genomic_DNA"/>
</dbReference>
<dbReference type="GO" id="GO:0050821">
    <property type="term" value="P:protein stabilization"/>
    <property type="evidence" value="ECO:0007669"/>
    <property type="project" value="InterPro"/>
</dbReference>
<comment type="caution">
    <text evidence="9">The sequence shown here is derived from an EMBL/GenBank/DDBJ whole genome shotgun (WGS) entry which is preliminary data.</text>
</comment>
<proteinExistence type="inferred from homology"/>
<feature type="chain" id="PRO_5035348717" description="Chaperone SurA" evidence="7">
    <location>
        <begin position="25"/>
        <end position="429"/>
    </location>
</feature>
<dbReference type="InterPro" id="IPR000297">
    <property type="entry name" value="PPIase_PpiC"/>
</dbReference>
<feature type="domain" description="PpiC" evidence="8">
    <location>
        <begin position="175"/>
        <end position="276"/>
    </location>
</feature>